<sequence>MSADSLAPLIITLPIGGACALLALGRLLPRAAIDSIALAAAVAVTALAVLLVRATGGGAVVTWAGGWRPAPGATVGIVLVADRLSAVLVLLITGLTTVALLFGWHYFDNLRAHYPALVLLFTAGMTGFALTGDLFDMFVFFELMSVAAYALTGMEVEDPESVQGGLNFGVINSLGAYLCLFGIGLLYAHTGQLGLPQLGVALAGQHRDLLALIAFGLIATGWLVKAAAAPFHFWLADAHAVAPAPVCVLFSGVMAPLGVYGLARIYWSAFDVVLPRPGVHRMIMVLAVATALLGTVMCLLQRHIKRLLAYSTIAHIGLFLLGVGSLSAAGVASATLYLAGHAAVKGALFLLAGILLSHYSSLDEHRLYHRGSRHRVLGALFVLAALLLAGLPISGAGLGKALLEESAGSMWSIALVVLVSALTGGAVLRAGLRIYFGSGAKPSAQSAADETTGAHEHPDTETPRGRVPATMFASICALLLVALALGFPSALTTAIGSAATEFTEPTGYRAAALLGTTPATAAGTHIEWSTGGVLLGGLSTVLAVLVAALALYGRKLLPDTPARLSAVIGALHRAHSGHLGDYAAWLLFGAAAVTGLLMTG</sequence>
<dbReference type="PANTHER" id="PTHR42703">
    <property type="entry name" value="NADH DEHYDROGENASE"/>
    <property type="match status" value="1"/>
</dbReference>
<dbReference type="KEGG" id="nah:F5544_32865"/>
<name>A0A6G9YMP9_9NOCA</name>
<feature type="region of interest" description="Disordered" evidence="8">
    <location>
        <begin position="446"/>
        <end position="465"/>
    </location>
</feature>
<evidence type="ECO:0000256" key="8">
    <source>
        <dbReference type="SAM" id="MobiDB-lite"/>
    </source>
</evidence>
<feature type="transmembrane region" description="Helical" evidence="9">
    <location>
        <begin position="279"/>
        <end position="300"/>
    </location>
</feature>
<keyword evidence="3" id="KW-1003">Cell membrane</keyword>
<feature type="transmembrane region" description="Helical" evidence="9">
    <location>
        <begin position="376"/>
        <end position="398"/>
    </location>
</feature>
<dbReference type="EMBL" id="CP046172">
    <property type="protein sequence ID" value="QIS14410.1"/>
    <property type="molecule type" value="Genomic_DNA"/>
</dbReference>
<feature type="transmembrane region" description="Helical" evidence="9">
    <location>
        <begin position="36"/>
        <end position="64"/>
    </location>
</feature>
<evidence type="ECO:0000256" key="2">
    <source>
        <dbReference type="ARBA" id="ARBA00005346"/>
    </source>
</evidence>
<evidence type="ECO:0000313" key="11">
    <source>
        <dbReference type="EMBL" id="QIS14410.1"/>
    </source>
</evidence>
<dbReference type="PANTHER" id="PTHR42703:SF1">
    <property type="entry name" value="NA(+)_H(+) ANTIPORTER SUBUNIT D1"/>
    <property type="match status" value="1"/>
</dbReference>
<reference evidence="11 12" key="1">
    <citation type="journal article" date="2019" name="ACS Chem. Biol.">
        <title>Identification and Mobilization of a Cryptic Antibiotic Biosynthesis Gene Locus from a Human-Pathogenic Nocardia Isolate.</title>
        <authorList>
            <person name="Herisse M."/>
            <person name="Ishida K."/>
            <person name="Porter J.L."/>
            <person name="Howden B."/>
            <person name="Hertweck C."/>
            <person name="Stinear T.P."/>
            <person name="Pidot S.J."/>
        </authorList>
    </citation>
    <scope>NUCLEOTIDE SEQUENCE [LARGE SCALE GENOMIC DNA]</scope>
    <source>
        <strain evidence="11 12">AUSMDU00012717</strain>
    </source>
</reference>
<accession>A0A6G9YMP9</accession>
<evidence type="ECO:0000256" key="4">
    <source>
        <dbReference type="ARBA" id="ARBA00022692"/>
    </source>
</evidence>
<keyword evidence="4 7" id="KW-0812">Transmembrane</keyword>
<evidence type="ECO:0000256" key="5">
    <source>
        <dbReference type="ARBA" id="ARBA00022989"/>
    </source>
</evidence>
<feature type="transmembrane region" description="Helical" evidence="9">
    <location>
        <begin position="582"/>
        <end position="599"/>
    </location>
</feature>
<gene>
    <name evidence="11" type="ORF">F5544_32865</name>
</gene>
<dbReference type="GO" id="GO:0005886">
    <property type="term" value="C:plasma membrane"/>
    <property type="evidence" value="ECO:0007669"/>
    <property type="project" value="UniProtKB-SubCell"/>
</dbReference>
<feature type="transmembrane region" description="Helical" evidence="9">
    <location>
        <begin position="114"/>
        <end position="131"/>
    </location>
</feature>
<evidence type="ECO:0000259" key="10">
    <source>
        <dbReference type="Pfam" id="PF00361"/>
    </source>
</evidence>
<keyword evidence="12" id="KW-1185">Reference proteome</keyword>
<evidence type="ECO:0000256" key="3">
    <source>
        <dbReference type="ARBA" id="ARBA00022475"/>
    </source>
</evidence>
<feature type="domain" description="NADH:quinone oxidoreductase/Mrp antiporter transmembrane" evidence="10">
    <location>
        <begin position="132"/>
        <end position="420"/>
    </location>
</feature>
<feature type="transmembrane region" description="Helical" evidence="9">
    <location>
        <begin position="209"/>
        <end position="234"/>
    </location>
</feature>
<comment type="subcellular location">
    <subcellularLocation>
        <location evidence="1">Cell membrane</location>
        <topology evidence="1">Multi-pass membrane protein</topology>
    </subcellularLocation>
    <subcellularLocation>
        <location evidence="7">Membrane</location>
        <topology evidence="7">Multi-pass membrane protein</topology>
    </subcellularLocation>
</comment>
<feature type="transmembrane region" description="Helical" evidence="9">
    <location>
        <begin position="533"/>
        <end position="553"/>
    </location>
</feature>
<feature type="transmembrane region" description="Helical" evidence="9">
    <location>
        <begin position="410"/>
        <end position="432"/>
    </location>
</feature>
<evidence type="ECO:0000256" key="1">
    <source>
        <dbReference type="ARBA" id="ARBA00004651"/>
    </source>
</evidence>
<proteinExistence type="inferred from homology"/>
<feature type="transmembrane region" description="Helical" evidence="9">
    <location>
        <begin position="467"/>
        <end position="487"/>
    </location>
</feature>
<dbReference type="InterPro" id="IPR050586">
    <property type="entry name" value="CPA3_Na-H_Antiporter_D"/>
</dbReference>
<feature type="transmembrane region" description="Helical" evidence="9">
    <location>
        <begin position="137"/>
        <end position="154"/>
    </location>
</feature>
<feature type="transmembrane region" description="Helical" evidence="9">
    <location>
        <begin position="307"/>
        <end position="328"/>
    </location>
</feature>
<comment type="similarity">
    <text evidence="2">Belongs to the CPA3 antiporters (TC 2.A.63) subunit D family.</text>
</comment>
<keyword evidence="6 9" id="KW-0472">Membrane</keyword>
<dbReference type="RefSeq" id="WP_167476825.1">
    <property type="nucleotide sequence ID" value="NZ_CP046172.1"/>
</dbReference>
<feature type="compositionally biased region" description="Basic and acidic residues" evidence="8">
    <location>
        <begin position="452"/>
        <end position="464"/>
    </location>
</feature>
<dbReference type="Pfam" id="PF00361">
    <property type="entry name" value="Proton_antipo_M"/>
    <property type="match status" value="1"/>
</dbReference>
<feature type="transmembrane region" description="Helical" evidence="9">
    <location>
        <begin position="334"/>
        <end position="356"/>
    </location>
</feature>
<evidence type="ECO:0000256" key="7">
    <source>
        <dbReference type="RuleBase" id="RU000320"/>
    </source>
</evidence>
<organism evidence="11 12">
    <name type="scientific">Nocardia arthritidis</name>
    <dbReference type="NCBI Taxonomy" id="228602"/>
    <lineage>
        <taxon>Bacteria</taxon>
        <taxon>Bacillati</taxon>
        <taxon>Actinomycetota</taxon>
        <taxon>Actinomycetes</taxon>
        <taxon>Mycobacteriales</taxon>
        <taxon>Nocardiaceae</taxon>
        <taxon>Nocardia</taxon>
    </lineage>
</organism>
<dbReference type="Proteomes" id="UP000503540">
    <property type="component" value="Chromosome"/>
</dbReference>
<dbReference type="InterPro" id="IPR001750">
    <property type="entry name" value="ND/Mrp_TM"/>
</dbReference>
<feature type="transmembrane region" description="Helical" evidence="9">
    <location>
        <begin position="6"/>
        <end position="24"/>
    </location>
</feature>
<evidence type="ECO:0000256" key="9">
    <source>
        <dbReference type="SAM" id="Phobius"/>
    </source>
</evidence>
<feature type="transmembrane region" description="Helical" evidence="9">
    <location>
        <begin position="166"/>
        <end position="189"/>
    </location>
</feature>
<dbReference type="AlphaFoldDB" id="A0A6G9YMP9"/>
<feature type="transmembrane region" description="Helical" evidence="9">
    <location>
        <begin position="84"/>
        <end position="107"/>
    </location>
</feature>
<protein>
    <submittedName>
        <fullName evidence="11">NADH-quinone oxidoreductase subunit D</fullName>
    </submittedName>
</protein>
<keyword evidence="5 9" id="KW-1133">Transmembrane helix</keyword>
<feature type="transmembrane region" description="Helical" evidence="9">
    <location>
        <begin position="246"/>
        <end position="267"/>
    </location>
</feature>
<evidence type="ECO:0000313" key="12">
    <source>
        <dbReference type="Proteomes" id="UP000503540"/>
    </source>
</evidence>
<evidence type="ECO:0000256" key="6">
    <source>
        <dbReference type="ARBA" id="ARBA00023136"/>
    </source>
</evidence>